<keyword evidence="3" id="KW-1185">Reference proteome</keyword>
<protein>
    <submittedName>
        <fullName evidence="2">Uncharacterized protein</fullName>
    </submittedName>
</protein>
<dbReference type="AlphaFoldDB" id="A0A8J8NZ63"/>
<feature type="compositionally biased region" description="Basic residues" evidence="1">
    <location>
        <begin position="18"/>
        <end position="31"/>
    </location>
</feature>
<accession>A0A8J8NZ63</accession>
<evidence type="ECO:0000313" key="2">
    <source>
        <dbReference type="EMBL" id="TNV82766.1"/>
    </source>
</evidence>
<comment type="caution">
    <text evidence="2">The sequence shown here is derived from an EMBL/GenBank/DDBJ whole genome shotgun (WGS) entry which is preliminary data.</text>
</comment>
<evidence type="ECO:0000313" key="3">
    <source>
        <dbReference type="Proteomes" id="UP000785679"/>
    </source>
</evidence>
<dbReference type="Proteomes" id="UP000785679">
    <property type="component" value="Unassembled WGS sequence"/>
</dbReference>
<proteinExistence type="predicted"/>
<feature type="compositionally biased region" description="Polar residues" evidence="1">
    <location>
        <begin position="175"/>
        <end position="196"/>
    </location>
</feature>
<gene>
    <name evidence="2" type="ORF">FGO68_gene16305</name>
</gene>
<feature type="compositionally biased region" description="Acidic residues" evidence="1">
    <location>
        <begin position="156"/>
        <end position="167"/>
    </location>
</feature>
<sequence length="363" mass="41336">MVKHYRHLDSDVTMQHASKARGGLRNHKRSKSSSNERMLSDPKQLSNRVSFTEEAQAKGVAQTLEIITSTTDRKDLKAYLELLEALGADLAHGATLTSTTIVDLHSKCRQQLTDHGEHFIQTKLPFASVKKTVAFPMTQRVYSQQVTPHPRKAECTDSEEEDSDESTDEPRVKLYSTSTDELFDSQQSDFSTTPVKSRSKPHKAPLGISKNSHRLTKIKHSLFKVPRVTFPKAPAKKDDMTCLIERIASLHVAEEQDDSEITLIFFLRETLEFQFEHLLKEVKKCFFFTKDLRRLEVYNTNHMHLIIGKVYSAPGITHGILKAKSSLFTTEFGSLLFSKQLKGTFKVYDDLMTLNKIKDLITY</sequence>
<feature type="region of interest" description="Disordered" evidence="1">
    <location>
        <begin position="144"/>
        <end position="208"/>
    </location>
</feature>
<dbReference type="EMBL" id="RRYP01004571">
    <property type="protein sequence ID" value="TNV82766.1"/>
    <property type="molecule type" value="Genomic_DNA"/>
</dbReference>
<feature type="compositionally biased region" description="Polar residues" evidence="1">
    <location>
        <begin position="32"/>
        <end position="46"/>
    </location>
</feature>
<evidence type="ECO:0000256" key="1">
    <source>
        <dbReference type="SAM" id="MobiDB-lite"/>
    </source>
</evidence>
<name>A0A8J8NZ63_HALGN</name>
<organism evidence="2 3">
    <name type="scientific">Halteria grandinella</name>
    <dbReference type="NCBI Taxonomy" id="5974"/>
    <lineage>
        <taxon>Eukaryota</taxon>
        <taxon>Sar</taxon>
        <taxon>Alveolata</taxon>
        <taxon>Ciliophora</taxon>
        <taxon>Intramacronucleata</taxon>
        <taxon>Spirotrichea</taxon>
        <taxon>Stichotrichia</taxon>
        <taxon>Sporadotrichida</taxon>
        <taxon>Halteriidae</taxon>
        <taxon>Halteria</taxon>
    </lineage>
</organism>
<feature type="region of interest" description="Disordered" evidence="1">
    <location>
        <begin position="1"/>
        <end position="46"/>
    </location>
</feature>
<reference evidence="2" key="1">
    <citation type="submission" date="2019-06" db="EMBL/GenBank/DDBJ databases">
        <authorList>
            <person name="Zheng W."/>
        </authorList>
    </citation>
    <scope>NUCLEOTIDE SEQUENCE</scope>
    <source>
        <strain evidence="2">QDHG01</strain>
    </source>
</reference>